<evidence type="ECO:0000256" key="2">
    <source>
        <dbReference type="SAM" id="SignalP"/>
    </source>
</evidence>
<dbReference type="Proteomes" id="UP000199561">
    <property type="component" value="Unassembled WGS sequence"/>
</dbReference>
<evidence type="ECO:0000256" key="1">
    <source>
        <dbReference type="ARBA" id="ARBA00008918"/>
    </source>
</evidence>
<accession>A0A1I4U6Q6</accession>
<dbReference type="Gene3D" id="3.30.530.20">
    <property type="match status" value="1"/>
</dbReference>
<dbReference type="SUPFAM" id="SSF55961">
    <property type="entry name" value="Bet v1-like"/>
    <property type="match status" value="1"/>
</dbReference>
<sequence length="216" mass="24736">MVKTAMYSTFAIFCLSSTLCFAAVSDFGSNGLKDLDGQQIQRLVNGEIVFSFTKLTKQEHSGLIEAAVIFNQPPEQTWNLLHRAEDQVKYLKEIKEAKVISRNFLRDTIEFKAKFAFMTFICRVNLTFDKEGLNFCWRLDTKHDGDCLELSGFWRFYPYGQGKTLARYGFAVSLKYIPIFVEDMFKKSMIARSLASVKKYVDSAGKETLSDWVATD</sequence>
<dbReference type="AlphaFoldDB" id="A0A1I4U6Q6"/>
<dbReference type="InterPro" id="IPR023393">
    <property type="entry name" value="START-like_dom_sf"/>
</dbReference>
<keyword evidence="5" id="KW-1185">Reference proteome</keyword>
<feature type="chain" id="PRO_5011567135" description="Coenzyme Q-binding protein COQ10 START domain-containing protein" evidence="2">
    <location>
        <begin position="23"/>
        <end position="216"/>
    </location>
</feature>
<feature type="signal peptide" evidence="2">
    <location>
        <begin position="1"/>
        <end position="22"/>
    </location>
</feature>
<keyword evidence="2" id="KW-0732">Signal</keyword>
<dbReference type="EMBL" id="FOUF01000039">
    <property type="protein sequence ID" value="SFM84540.1"/>
    <property type="molecule type" value="Genomic_DNA"/>
</dbReference>
<protein>
    <recommendedName>
        <fullName evidence="3">Coenzyme Q-binding protein COQ10 START domain-containing protein</fullName>
    </recommendedName>
</protein>
<evidence type="ECO:0000313" key="5">
    <source>
        <dbReference type="Proteomes" id="UP000199561"/>
    </source>
</evidence>
<gene>
    <name evidence="4" type="ORF">SAMN05421880_13919</name>
</gene>
<reference evidence="4 5" key="1">
    <citation type="submission" date="2016-10" db="EMBL/GenBank/DDBJ databases">
        <authorList>
            <person name="de Groot N.N."/>
        </authorList>
    </citation>
    <scope>NUCLEOTIDE SEQUENCE [LARGE SCALE GENOMIC DNA]</scope>
    <source>
        <strain evidence="4 5">Nm146</strain>
    </source>
</reference>
<evidence type="ECO:0000259" key="3">
    <source>
        <dbReference type="Pfam" id="PF03364"/>
    </source>
</evidence>
<dbReference type="InterPro" id="IPR005031">
    <property type="entry name" value="COQ10_START"/>
</dbReference>
<feature type="domain" description="Coenzyme Q-binding protein COQ10 START" evidence="3">
    <location>
        <begin position="72"/>
        <end position="174"/>
    </location>
</feature>
<proteinExistence type="inferred from homology"/>
<dbReference type="STRING" id="52442.SAMN05421880_13919"/>
<dbReference type="RefSeq" id="WP_090672162.1">
    <property type="nucleotide sequence ID" value="NZ_FOUF01000039.1"/>
</dbReference>
<comment type="similarity">
    <text evidence="1">Belongs to the ribosome association toxin RatA family.</text>
</comment>
<name>A0A1I4U6Q6_9PROT</name>
<evidence type="ECO:0000313" key="4">
    <source>
        <dbReference type="EMBL" id="SFM84540.1"/>
    </source>
</evidence>
<organism evidence="4 5">
    <name type="scientific">Nitrosomonas nitrosa</name>
    <dbReference type="NCBI Taxonomy" id="52442"/>
    <lineage>
        <taxon>Bacteria</taxon>
        <taxon>Pseudomonadati</taxon>
        <taxon>Pseudomonadota</taxon>
        <taxon>Betaproteobacteria</taxon>
        <taxon>Nitrosomonadales</taxon>
        <taxon>Nitrosomonadaceae</taxon>
        <taxon>Nitrosomonas</taxon>
    </lineage>
</organism>
<dbReference type="Pfam" id="PF03364">
    <property type="entry name" value="Polyketide_cyc"/>
    <property type="match status" value="1"/>
</dbReference>